<dbReference type="OrthoDB" id="2827947at2"/>
<evidence type="ECO:0000313" key="1">
    <source>
        <dbReference type="EMBL" id="SMG55294.1"/>
    </source>
</evidence>
<dbReference type="Proteomes" id="UP000193834">
    <property type="component" value="Unassembled WGS sequence"/>
</dbReference>
<protein>
    <recommendedName>
        <fullName evidence="3">SIR2-like domain-containing protein</fullName>
    </recommendedName>
</protein>
<proteinExistence type="predicted"/>
<organism evidence="1 2">
    <name type="scientific">Paenibacillus aquistagni</name>
    <dbReference type="NCBI Taxonomy" id="1852522"/>
    <lineage>
        <taxon>Bacteria</taxon>
        <taxon>Bacillati</taxon>
        <taxon>Bacillota</taxon>
        <taxon>Bacilli</taxon>
        <taxon>Bacillales</taxon>
        <taxon>Paenibacillaceae</taxon>
        <taxon>Paenibacillus</taxon>
    </lineage>
</organism>
<evidence type="ECO:0000313" key="2">
    <source>
        <dbReference type="Proteomes" id="UP000193834"/>
    </source>
</evidence>
<dbReference type="EMBL" id="FXAZ01000006">
    <property type="protein sequence ID" value="SMG55294.1"/>
    <property type="molecule type" value="Genomic_DNA"/>
</dbReference>
<dbReference type="AlphaFoldDB" id="A0A1X7LP86"/>
<reference evidence="1 2" key="1">
    <citation type="submission" date="2017-04" db="EMBL/GenBank/DDBJ databases">
        <authorList>
            <person name="Afonso C.L."/>
            <person name="Miller P.J."/>
            <person name="Scott M.A."/>
            <person name="Spackman E."/>
            <person name="Goraichik I."/>
            <person name="Dimitrov K.M."/>
            <person name="Suarez D.L."/>
            <person name="Swayne D.E."/>
        </authorList>
    </citation>
    <scope>NUCLEOTIDE SEQUENCE [LARGE SCALE GENOMIC DNA]</scope>
    <source>
        <strain evidence="1 2">11</strain>
    </source>
</reference>
<sequence length="428" mass="49809">MKELSIFEFINQCVTNSSALICGNGFSMNFDDDFGNIYDRLYASHKELVHNSEYEVKSNKKFTKKCLDNYKGVIQHLRNISESNLHKVFADGLIFAESIKNNKQLIDDLRKKGYITELVFGISQIDIVNQMCDVGMKKGIRYVNIEFWTILIYFYFAIKKLSPQYYSFPSNNLFLTVVNTGDRSKILLISDEDDIYQSILFNGFSTYYRLLFSIAIFSKGKALELNKLENIANLDIEKIKDFLMMFGSLISLNYDKIMENIAGTSVEHFHGQFIRNKEYVYYQSLGLNYDKGYISFSDLMLGDYFTFKTLLPVINNLSRGGINKDSLRFSDKMDNLIKNNSINNVVIFGMNIENDQHVLRNLMLGFYNARQQAPHIIYCYFTNEEKESFKQQFDAVITFSKEVSEYACNIDVSFIKTQDLLKEYFYKS</sequence>
<keyword evidence="2" id="KW-1185">Reference proteome</keyword>
<accession>A0A1X7LP86</accession>
<evidence type="ECO:0008006" key="3">
    <source>
        <dbReference type="Google" id="ProtNLM"/>
    </source>
</evidence>
<dbReference type="STRING" id="1852522.SAMN06295960_3861"/>
<dbReference type="RefSeq" id="WP_085496971.1">
    <property type="nucleotide sequence ID" value="NZ_FXAZ01000006.1"/>
</dbReference>
<gene>
    <name evidence="1" type="ORF">SAMN06295960_3861</name>
</gene>
<name>A0A1X7LP86_9BACL</name>